<evidence type="ECO:0000256" key="8">
    <source>
        <dbReference type="SAM" id="MobiDB-lite"/>
    </source>
</evidence>
<dbReference type="SMART" id="SM00423">
    <property type="entry name" value="PSI"/>
    <property type="match status" value="1"/>
</dbReference>
<comment type="similarity">
    <text evidence="2">Belongs to the plexin family.</text>
</comment>
<protein>
    <submittedName>
        <fullName evidence="12">Plexin domain containing 2</fullName>
    </submittedName>
</protein>
<evidence type="ECO:0000256" key="6">
    <source>
        <dbReference type="ARBA" id="ARBA00023136"/>
    </source>
</evidence>
<proteinExistence type="inferred from homology"/>
<accession>A0A8C6DED6</accession>
<sequence>MARFRRADLAAAGVVLLCHFLMDRLQFAEGKAGNQVNDGQYQVAQAFPQTEEEVEVDTHAFSHRWKRNLDSIKAVDSNRASLGQDSPEPRGFTDLILDDGQDNTTQIERVNLSFDFPFYGHFLREITVATGGFIYTGEVVHRMLTATQYIAPLMANFDPSVSRNSTVRYFDNGTALVVQWDHVHLQDNYNLGSFTFQATLLMDGRIIFGYKEIPVLVTQISSTNHPVKVGLSDAFVVVHRIQQIPNVRRRTIYEYHRVELQMSKITNISAVEMTPLPTCLQFNGCGPCVSSQIGFNCSWCSKLQRCSSGFDRHRQDWVDSGCPEESKEKMCDPTEPVESSTRTSTTIRATTTQFRVLTTTRRAATSQLPTSLPTEDDTKIALHLKDNGASTDDSAAEKKGGALHAGLIVGILILVLIIAAAILVTVYMYHHPTSAASIFFIERRPSRWPAMKFRRGSGHPAYAEVEPVGEKEGFIVSEQC</sequence>
<evidence type="ECO:0000313" key="13">
    <source>
        <dbReference type="Proteomes" id="UP000694544"/>
    </source>
</evidence>
<evidence type="ECO:0000256" key="4">
    <source>
        <dbReference type="ARBA" id="ARBA00022729"/>
    </source>
</evidence>
<dbReference type="InterPro" id="IPR002165">
    <property type="entry name" value="Plexin_repeat"/>
</dbReference>
<dbReference type="Pfam" id="PF01437">
    <property type="entry name" value="PSI"/>
    <property type="match status" value="1"/>
</dbReference>
<evidence type="ECO:0000256" key="9">
    <source>
        <dbReference type="SAM" id="Phobius"/>
    </source>
</evidence>
<keyword evidence="13" id="KW-1185">Reference proteome</keyword>
<evidence type="ECO:0000256" key="3">
    <source>
        <dbReference type="ARBA" id="ARBA00022692"/>
    </source>
</evidence>
<dbReference type="PANTHER" id="PTHR13055:SF11">
    <property type="entry name" value="PLEXIN DOMAIN-CONTAINING PROTEIN 2"/>
    <property type="match status" value="1"/>
</dbReference>
<feature type="transmembrane region" description="Helical" evidence="9">
    <location>
        <begin position="407"/>
        <end position="429"/>
    </location>
</feature>
<dbReference type="GeneTree" id="ENSGT00440000033408"/>
<feature type="signal peptide" evidence="10">
    <location>
        <begin position="1"/>
        <end position="30"/>
    </location>
</feature>
<evidence type="ECO:0000256" key="1">
    <source>
        <dbReference type="ARBA" id="ARBA00004479"/>
    </source>
</evidence>
<dbReference type="AlphaFoldDB" id="A0A8C6DED6"/>
<gene>
    <name evidence="12" type="primary">PLXDC2</name>
</gene>
<evidence type="ECO:0000256" key="7">
    <source>
        <dbReference type="ARBA" id="ARBA00023180"/>
    </source>
</evidence>
<evidence type="ECO:0000256" key="10">
    <source>
        <dbReference type="SAM" id="SignalP"/>
    </source>
</evidence>
<feature type="region of interest" description="Disordered" evidence="8">
    <location>
        <begin position="321"/>
        <end position="345"/>
    </location>
</feature>
<dbReference type="InterPro" id="IPR016201">
    <property type="entry name" value="PSI"/>
</dbReference>
<evidence type="ECO:0000313" key="12">
    <source>
        <dbReference type="Ensembl" id="ENSMMSP00000014496.1"/>
    </source>
</evidence>
<keyword evidence="3 9" id="KW-0812">Transmembrane</keyword>
<keyword evidence="4 10" id="KW-0732">Signal</keyword>
<comment type="subcellular location">
    <subcellularLocation>
        <location evidence="1">Membrane</location>
        <topology evidence="1">Single-pass type I membrane protein</topology>
    </subcellularLocation>
</comment>
<evidence type="ECO:0000256" key="2">
    <source>
        <dbReference type="ARBA" id="ARBA00010297"/>
    </source>
</evidence>
<dbReference type="PANTHER" id="PTHR13055">
    <property type="entry name" value="TUMOR ENDOTHELIAL MARKER 7 RELATED"/>
    <property type="match status" value="1"/>
</dbReference>
<dbReference type="Proteomes" id="UP000694544">
    <property type="component" value="Unplaced"/>
</dbReference>
<organism evidence="12 13">
    <name type="scientific">Moschus moschiferus</name>
    <name type="common">Siberian musk deer</name>
    <name type="synonym">Moschus sibiricus</name>
    <dbReference type="NCBI Taxonomy" id="68415"/>
    <lineage>
        <taxon>Eukaryota</taxon>
        <taxon>Metazoa</taxon>
        <taxon>Chordata</taxon>
        <taxon>Craniata</taxon>
        <taxon>Vertebrata</taxon>
        <taxon>Euteleostomi</taxon>
        <taxon>Mammalia</taxon>
        <taxon>Eutheria</taxon>
        <taxon>Laurasiatheria</taxon>
        <taxon>Artiodactyla</taxon>
        <taxon>Ruminantia</taxon>
        <taxon>Pecora</taxon>
        <taxon>Moschidae</taxon>
        <taxon>Moschus</taxon>
    </lineage>
</organism>
<evidence type="ECO:0000259" key="11">
    <source>
        <dbReference type="SMART" id="SM00423"/>
    </source>
</evidence>
<feature type="domain" description="PSI" evidence="11">
    <location>
        <begin position="278"/>
        <end position="323"/>
    </location>
</feature>
<name>A0A8C6DED6_MOSMO</name>
<dbReference type="Ensembl" id="ENSMMST00000016001.1">
    <property type="protein sequence ID" value="ENSMMSP00000014496.1"/>
    <property type="gene ID" value="ENSMMSG00000011036.1"/>
</dbReference>
<evidence type="ECO:0000256" key="5">
    <source>
        <dbReference type="ARBA" id="ARBA00022989"/>
    </source>
</evidence>
<reference evidence="12" key="1">
    <citation type="submission" date="2025-08" db="UniProtKB">
        <authorList>
            <consortium name="Ensembl"/>
        </authorList>
    </citation>
    <scope>IDENTIFICATION</scope>
</reference>
<keyword evidence="7" id="KW-0325">Glycoprotein</keyword>
<feature type="chain" id="PRO_5034844124" evidence="10">
    <location>
        <begin position="31"/>
        <end position="480"/>
    </location>
</feature>
<dbReference type="GO" id="GO:0016020">
    <property type="term" value="C:membrane"/>
    <property type="evidence" value="ECO:0007669"/>
    <property type="project" value="UniProtKB-SubCell"/>
</dbReference>
<dbReference type="InterPro" id="IPR031152">
    <property type="entry name" value="PLXDC"/>
</dbReference>
<reference evidence="12" key="2">
    <citation type="submission" date="2025-09" db="UniProtKB">
        <authorList>
            <consortium name="Ensembl"/>
        </authorList>
    </citation>
    <scope>IDENTIFICATION</scope>
</reference>
<keyword evidence="6 9" id="KW-0472">Membrane</keyword>
<keyword evidence="5 9" id="KW-1133">Transmembrane helix</keyword>